<comment type="caution">
    <text evidence="1">The sequence shown here is derived from an EMBL/GenBank/DDBJ whole genome shotgun (WGS) entry which is preliminary data.</text>
</comment>
<sequence>MTRIYLIRMNRPNHELPLTTIIISNRQYLHRYINLRHTIYSLTYMIGGMVQLNRPRLIDWDLCALTIFCPIRSPHSLTYLTYGTRSLIIMDRY</sequence>
<organism evidence="1 2">
    <name type="scientific">Bonamia ostreae</name>
    <dbReference type="NCBI Taxonomy" id="126728"/>
    <lineage>
        <taxon>Eukaryota</taxon>
        <taxon>Sar</taxon>
        <taxon>Rhizaria</taxon>
        <taxon>Endomyxa</taxon>
        <taxon>Ascetosporea</taxon>
        <taxon>Haplosporida</taxon>
        <taxon>Bonamia</taxon>
    </lineage>
</organism>
<evidence type="ECO:0000313" key="1">
    <source>
        <dbReference type="EMBL" id="MES1923412.1"/>
    </source>
</evidence>
<proteinExistence type="predicted"/>
<reference evidence="1 2" key="1">
    <citation type="journal article" date="2024" name="BMC Biol.">
        <title>Comparative genomics of Ascetosporea gives new insight into the evolutionary basis for animal parasitism in Rhizaria.</title>
        <authorList>
            <person name="Hiltunen Thoren M."/>
            <person name="Onut-Brannstrom I."/>
            <person name="Alfjorden A."/>
            <person name="Peckova H."/>
            <person name="Swords F."/>
            <person name="Hooper C."/>
            <person name="Holzer A.S."/>
            <person name="Bass D."/>
            <person name="Burki F."/>
        </authorList>
    </citation>
    <scope>NUCLEOTIDE SEQUENCE [LARGE SCALE GENOMIC DNA]</scope>
    <source>
        <strain evidence="1">20-A016</strain>
    </source>
</reference>
<protein>
    <submittedName>
        <fullName evidence="1">Uncharacterized protein</fullName>
    </submittedName>
</protein>
<name>A0ABV2AUU0_9EUKA</name>
<dbReference type="Proteomes" id="UP001439008">
    <property type="component" value="Unassembled WGS sequence"/>
</dbReference>
<dbReference type="EMBL" id="JBDODL010006073">
    <property type="protein sequence ID" value="MES1923412.1"/>
    <property type="molecule type" value="Genomic_DNA"/>
</dbReference>
<gene>
    <name evidence="1" type="ORF">MHBO_004979</name>
</gene>
<keyword evidence="2" id="KW-1185">Reference proteome</keyword>
<evidence type="ECO:0000313" key="2">
    <source>
        <dbReference type="Proteomes" id="UP001439008"/>
    </source>
</evidence>
<accession>A0ABV2AUU0</accession>